<keyword evidence="2" id="KW-1185">Reference proteome</keyword>
<gene>
    <name evidence="1" type="ORF">LEP1GSC060_2976</name>
</gene>
<reference evidence="1" key="1">
    <citation type="submission" date="2013-03" db="EMBL/GenBank/DDBJ databases">
        <authorList>
            <person name="Harkins D.M."/>
            <person name="Durkin A.S."/>
            <person name="Brinkac L.M."/>
            <person name="Haft D.H."/>
            <person name="Selengut J.D."/>
            <person name="Sanka R."/>
            <person name="DePew J."/>
            <person name="Purushe J."/>
            <person name="Hartskeerl R.A."/>
            <person name="Ahmed A."/>
            <person name="van der Linden H."/>
            <person name="Goris M.G.A."/>
            <person name="Vinetz J.M."/>
            <person name="Sutton G.G."/>
            <person name="Nierman W.C."/>
            <person name="Fouts D.E."/>
        </authorList>
    </citation>
    <scope>NUCLEOTIDE SEQUENCE [LARGE SCALE GENOMIC DNA]</scope>
    <source>
        <strain evidence="1">ICFT</strain>
    </source>
</reference>
<accession>N1WEI1</accession>
<dbReference type="AlphaFoldDB" id="N1WEI1"/>
<proteinExistence type="predicted"/>
<protein>
    <submittedName>
        <fullName evidence="1">Uncharacterized protein</fullName>
    </submittedName>
</protein>
<evidence type="ECO:0000313" key="2">
    <source>
        <dbReference type="Proteomes" id="UP000012313"/>
    </source>
</evidence>
<sequence>MIRLVFTDFFAGVPTLNFKLKREHLQDFLRSFNTIPAQRIDAGSIPFRFDFR</sequence>
<name>N1WEI1_9LEPT</name>
<comment type="caution">
    <text evidence="1">The sequence shown here is derived from an EMBL/GenBank/DDBJ whole genome shotgun (WGS) entry which is preliminary data.</text>
</comment>
<dbReference type="STRING" id="1218598.LEP1GSC060_2976"/>
<organism evidence="1 2">
    <name type="scientific">Leptospira weilii serovar Ranarum str. ICFT</name>
    <dbReference type="NCBI Taxonomy" id="1218598"/>
    <lineage>
        <taxon>Bacteria</taxon>
        <taxon>Pseudomonadati</taxon>
        <taxon>Spirochaetota</taxon>
        <taxon>Spirochaetia</taxon>
        <taxon>Leptospirales</taxon>
        <taxon>Leptospiraceae</taxon>
        <taxon>Leptospira</taxon>
    </lineage>
</organism>
<dbReference type="EMBL" id="AOHC02000037">
    <property type="protein sequence ID" value="EMY77355.1"/>
    <property type="molecule type" value="Genomic_DNA"/>
</dbReference>
<evidence type="ECO:0000313" key="1">
    <source>
        <dbReference type="EMBL" id="EMY77355.1"/>
    </source>
</evidence>
<dbReference type="Proteomes" id="UP000012313">
    <property type="component" value="Unassembled WGS sequence"/>
</dbReference>